<name>G9E687_MPSP1</name>
<dbReference type="Pfam" id="PF05670">
    <property type="entry name" value="NFACT-R_1"/>
    <property type="match status" value="1"/>
</dbReference>
<keyword evidence="3" id="KW-1185">Reference proteome</keyword>
<evidence type="ECO:0000313" key="2">
    <source>
        <dbReference type="EMBL" id="AET84914.1"/>
    </source>
</evidence>
<sequence length="139" mass="15910">MTCILYKDYIIYSHMKTYESLDGITIRVGTNAKENYELTESSHAANWWLHVKGWPGSHVIVSYDGDFLPKETKKDAAALAVHYSQASGQKQVIVDLIRVQYVHPLNTHGSVELSRDPIEVLVFINREKPRLDRLINLTK</sequence>
<organismHost>
    <name type="scientific">Micromonas pusilla</name>
    <name type="common">Picoplanktonic green alga</name>
    <name type="synonym">Chromulina pusilla</name>
    <dbReference type="NCBI Taxonomy" id="38833"/>
</organismHost>
<gene>
    <name evidence="2" type="ORF">MPXG_00116</name>
</gene>
<organism evidence="2 3">
    <name type="scientific">Micromonas pusilla virus SP1</name>
    <name type="common">MpV-SP1</name>
    <dbReference type="NCBI Taxonomy" id="373996"/>
    <lineage>
        <taxon>Viruses</taxon>
        <taxon>Varidnaviria</taxon>
        <taxon>Bamfordvirae</taxon>
        <taxon>Nucleocytoviricota</taxon>
        <taxon>Megaviricetes</taxon>
        <taxon>Algavirales</taxon>
        <taxon>Phycodnaviridae</taxon>
        <taxon>Prasinovirus</taxon>
        <taxon>Prasinovirus micromonas</taxon>
    </lineage>
</organism>
<evidence type="ECO:0000259" key="1">
    <source>
        <dbReference type="Pfam" id="PF05670"/>
    </source>
</evidence>
<proteinExistence type="predicted"/>
<evidence type="ECO:0000313" key="3">
    <source>
        <dbReference type="Proteomes" id="UP000232710"/>
    </source>
</evidence>
<accession>G9E687</accession>
<protein>
    <recommendedName>
        <fullName evidence="1">NFACT RNA-binding domain-containing protein</fullName>
    </recommendedName>
</protein>
<dbReference type="InterPro" id="IPR008532">
    <property type="entry name" value="NFACT_RNA-bd"/>
</dbReference>
<feature type="domain" description="NFACT RNA-binding" evidence="1">
    <location>
        <begin position="18"/>
        <end position="99"/>
    </location>
</feature>
<dbReference type="EMBL" id="JF974320">
    <property type="protein sequence ID" value="AET84914.1"/>
    <property type="molecule type" value="Genomic_DNA"/>
</dbReference>
<dbReference type="Proteomes" id="UP000232710">
    <property type="component" value="Segment"/>
</dbReference>
<reference evidence="2 3" key="1">
    <citation type="submission" date="2010-12" db="EMBL/GenBank/DDBJ databases">
        <title>The Genome Sequence of Micromonas pusilla virus SP1.</title>
        <authorList>
            <consortium name="The Broad Institute Genome Sequencing Platform"/>
            <person name="Henn M.R."/>
            <person name="Suttle C."/>
            <person name="Winget D."/>
            <person name="Chan A."/>
            <person name="Levin J."/>
            <person name="Malboeuf C."/>
            <person name="Casali M."/>
            <person name="Russ C."/>
            <person name="Lennon N."/>
            <person name="Chapman S.B."/>
            <person name="Erlich R."/>
            <person name="Young S.K."/>
            <person name="Yandava C."/>
            <person name="Zeng Q."/>
            <person name="Alvarado L."/>
            <person name="Anderson S."/>
            <person name="Berlin A."/>
            <person name="Chen Z."/>
            <person name="Freedman E."/>
            <person name="Gellesch M."/>
            <person name="Goldberg J."/>
            <person name="Green L."/>
            <person name="Griggs A."/>
            <person name="Gujja S."/>
            <person name="Heilman E.R."/>
            <person name="Heiman D."/>
            <person name="Hollinger A."/>
            <person name="Howarth C."/>
            <person name="Larson L."/>
            <person name="Mehta T."/>
            <person name="Pearson M."/>
            <person name="Roberts A."/>
            <person name="Ryan E."/>
            <person name="Saif S."/>
            <person name="Shea T."/>
            <person name="Shenoy N."/>
            <person name="Sisk P."/>
            <person name="Stolte C."/>
            <person name="Sykes S."/>
            <person name="White J."/>
            <person name="Haas B."/>
            <person name="Nusbaum C."/>
            <person name="Birren B."/>
        </authorList>
    </citation>
    <scope>NUCLEOTIDE SEQUENCE [LARGE SCALE GENOMIC DNA]</scope>
    <source>
        <strain evidence="2 3">SP1</strain>
    </source>
</reference>